<dbReference type="EMBL" id="MHKI01000013">
    <property type="protein sequence ID" value="OGY87051.1"/>
    <property type="molecule type" value="Genomic_DNA"/>
</dbReference>
<dbReference type="InterPro" id="IPR051797">
    <property type="entry name" value="TrmB-like"/>
</dbReference>
<evidence type="ECO:0000313" key="2">
    <source>
        <dbReference type="EMBL" id="OGY87051.1"/>
    </source>
</evidence>
<organism evidence="2 3">
    <name type="scientific">Candidatus Kerfeldbacteria bacterium RIFOXYB2_FULL_38_14</name>
    <dbReference type="NCBI Taxonomy" id="1798547"/>
    <lineage>
        <taxon>Bacteria</taxon>
        <taxon>Candidatus Kerfeldiibacteriota</taxon>
    </lineage>
</organism>
<dbReference type="InterPro" id="IPR002831">
    <property type="entry name" value="Tscrpt_reg_TrmB_N"/>
</dbReference>
<dbReference type="InterPro" id="IPR036388">
    <property type="entry name" value="WH-like_DNA-bd_sf"/>
</dbReference>
<dbReference type="Gene3D" id="1.10.10.10">
    <property type="entry name" value="Winged helix-like DNA-binding domain superfamily/Winged helix DNA-binding domain"/>
    <property type="match status" value="1"/>
</dbReference>
<sequence>MKNIDLSPFGLDDNQSATYLAMLEFTSSSVLEIAKKSGINRSMLYDILETLIEMGLVYKSVRGKKVRFVARKPETLQRLLEDKIHKLEKLMPGLQKLAQAGDFKPSITFHEGVAGIKEVYLGAIDSKEKKLYAFVGVESLLSKTNVLEQFWDEEYKIERRKRNVFGQVLVPDNFAGHSFQKKDNQNFRESRLVDANQYNFPAEVLMYDDVVSFISYTRYEEFAISIQSRAIAETMKMVWQFMWVTCEKYR</sequence>
<dbReference type="Proteomes" id="UP000176420">
    <property type="component" value="Unassembled WGS sequence"/>
</dbReference>
<accession>A0A1G2BD36</accession>
<dbReference type="PANTHER" id="PTHR34293:SF1">
    <property type="entry name" value="HTH-TYPE TRANSCRIPTIONAL REGULATOR TRMBL2"/>
    <property type="match status" value="1"/>
</dbReference>
<comment type="caution">
    <text evidence="2">The sequence shown here is derived from an EMBL/GenBank/DDBJ whole genome shotgun (WGS) entry which is preliminary data.</text>
</comment>
<dbReference type="InterPro" id="IPR036390">
    <property type="entry name" value="WH_DNA-bd_sf"/>
</dbReference>
<dbReference type="SUPFAM" id="SSF46785">
    <property type="entry name" value="Winged helix' DNA-binding domain"/>
    <property type="match status" value="1"/>
</dbReference>
<feature type="domain" description="Transcription regulator TrmB N-terminal" evidence="1">
    <location>
        <begin position="6"/>
        <end position="74"/>
    </location>
</feature>
<name>A0A1G2BD36_9BACT</name>
<dbReference type="Pfam" id="PF01978">
    <property type="entry name" value="TrmB"/>
    <property type="match status" value="1"/>
</dbReference>
<evidence type="ECO:0000259" key="1">
    <source>
        <dbReference type="Pfam" id="PF01978"/>
    </source>
</evidence>
<proteinExistence type="predicted"/>
<gene>
    <name evidence="2" type="ORF">A2319_01880</name>
</gene>
<protein>
    <recommendedName>
        <fullName evidence="1">Transcription regulator TrmB N-terminal domain-containing protein</fullName>
    </recommendedName>
</protein>
<dbReference type="PANTHER" id="PTHR34293">
    <property type="entry name" value="HTH-TYPE TRANSCRIPTIONAL REGULATOR TRMBL2"/>
    <property type="match status" value="1"/>
</dbReference>
<evidence type="ECO:0000313" key="3">
    <source>
        <dbReference type="Proteomes" id="UP000176420"/>
    </source>
</evidence>
<dbReference type="AlphaFoldDB" id="A0A1G2BD36"/>
<reference evidence="2 3" key="1">
    <citation type="journal article" date="2016" name="Nat. Commun.">
        <title>Thousands of microbial genomes shed light on interconnected biogeochemical processes in an aquifer system.</title>
        <authorList>
            <person name="Anantharaman K."/>
            <person name="Brown C.T."/>
            <person name="Hug L.A."/>
            <person name="Sharon I."/>
            <person name="Castelle C.J."/>
            <person name="Probst A.J."/>
            <person name="Thomas B.C."/>
            <person name="Singh A."/>
            <person name="Wilkins M.J."/>
            <person name="Karaoz U."/>
            <person name="Brodie E.L."/>
            <person name="Williams K.H."/>
            <person name="Hubbard S.S."/>
            <person name="Banfield J.F."/>
        </authorList>
    </citation>
    <scope>NUCLEOTIDE SEQUENCE [LARGE SCALE GENOMIC DNA]</scope>
</reference>